<evidence type="ECO:0000259" key="5">
    <source>
        <dbReference type="Pfam" id="PF00501"/>
    </source>
</evidence>
<dbReference type="EMBL" id="UYRT01080926">
    <property type="protein sequence ID" value="VDN23623.1"/>
    <property type="molecule type" value="Genomic_DNA"/>
</dbReference>
<keyword evidence="2" id="KW-0276">Fatty acid metabolism</keyword>
<dbReference type="InterPro" id="IPR000873">
    <property type="entry name" value="AMP-dep_synth/lig_dom"/>
</dbReference>
<dbReference type="GO" id="GO:0016020">
    <property type="term" value="C:membrane"/>
    <property type="evidence" value="ECO:0007669"/>
    <property type="project" value="TreeGrafter"/>
</dbReference>
<dbReference type="SUPFAM" id="SSF56801">
    <property type="entry name" value="Acetyl-CoA synthetase-like"/>
    <property type="match status" value="1"/>
</dbReference>
<feature type="transmembrane region" description="Helical" evidence="4">
    <location>
        <begin position="6"/>
        <end position="27"/>
    </location>
</feature>
<evidence type="ECO:0000313" key="7">
    <source>
        <dbReference type="Proteomes" id="UP000271098"/>
    </source>
</evidence>
<keyword evidence="1" id="KW-0436">Ligase</keyword>
<dbReference type="Proteomes" id="UP000271098">
    <property type="component" value="Unassembled WGS sequence"/>
</dbReference>
<organism evidence="8">
    <name type="scientific">Gongylonema pulchrum</name>
    <dbReference type="NCBI Taxonomy" id="637853"/>
    <lineage>
        <taxon>Eukaryota</taxon>
        <taxon>Metazoa</taxon>
        <taxon>Ecdysozoa</taxon>
        <taxon>Nematoda</taxon>
        <taxon>Chromadorea</taxon>
        <taxon>Rhabditida</taxon>
        <taxon>Spirurina</taxon>
        <taxon>Spiruromorpha</taxon>
        <taxon>Spiruroidea</taxon>
        <taxon>Gongylonematidae</taxon>
        <taxon>Gongylonema</taxon>
    </lineage>
</organism>
<keyword evidence="7" id="KW-1185">Reference proteome</keyword>
<evidence type="ECO:0000256" key="3">
    <source>
        <dbReference type="ARBA" id="ARBA00026121"/>
    </source>
</evidence>
<proteinExistence type="predicted"/>
<gene>
    <name evidence="6" type="ORF">GPUH_LOCUS14134</name>
</gene>
<dbReference type="AlphaFoldDB" id="A0A183DZJ3"/>
<dbReference type="OrthoDB" id="1700726at2759"/>
<protein>
    <recommendedName>
        <fullName evidence="3">long-chain-fatty-acid--CoA ligase</fullName>
        <ecNumber evidence="3">6.2.1.3</ecNumber>
    </recommendedName>
</protein>
<feature type="domain" description="AMP-dependent synthetase/ligase" evidence="5">
    <location>
        <begin position="104"/>
        <end position="199"/>
    </location>
</feature>
<evidence type="ECO:0000313" key="8">
    <source>
        <dbReference type="WBParaSite" id="GPUH_0001414901-mRNA-1"/>
    </source>
</evidence>
<keyword evidence="4" id="KW-1133">Transmembrane helix</keyword>
<keyword evidence="4" id="KW-0472">Membrane</keyword>
<evidence type="ECO:0000256" key="1">
    <source>
        <dbReference type="ARBA" id="ARBA00022598"/>
    </source>
</evidence>
<reference evidence="6 7" key="2">
    <citation type="submission" date="2018-11" db="EMBL/GenBank/DDBJ databases">
        <authorList>
            <consortium name="Pathogen Informatics"/>
        </authorList>
    </citation>
    <scope>NUCLEOTIDE SEQUENCE [LARGE SCALE GENOMIC DNA]</scope>
</reference>
<keyword evidence="4" id="KW-0812">Transmembrane</keyword>
<dbReference type="PANTHER" id="PTHR43272:SF107">
    <property type="entry name" value="LONG-CHAIN-FATTY-ACID--COA LIGASE 5"/>
    <property type="match status" value="1"/>
</dbReference>
<dbReference type="GO" id="GO:0004467">
    <property type="term" value="F:long-chain fatty acid-CoA ligase activity"/>
    <property type="evidence" value="ECO:0007669"/>
    <property type="project" value="UniProtKB-EC"/>
</dbReference>
<evidence type="ECO:0000313" key="6">
    <source>
        <dbReference type="EMBL" id="VDN23623.1"/>
    </source>
</evidence>
<name>A0A183DZJ3_9BILA</name>
<accession>A0A183DZJ3</accession>
<evidence type="ECO:0000256" key="4">
    <source>
        <dbReference type="SAM" id="Phobius"/>
    </source>
</evidence>
<evidence type="ECO:0000256" key="2">
    <source>
        <dbReference type="ARBA" id="ARBA00022832"/>
    </source>
</evidence>
<dbReference type="EC" id="6.2.1.3" evidence="3"/>
<sequence>MAADNFGSTAAMGIAAAATLGAAGYFWMTSDSAVKLNAFVDLNKQTRVLPDGSRVAACLKDDNLIPYAFDDAKTVSAALRRGLRESRDGHMLGVRKKQPDGSAPYTWVTYKQVIERSENLARGFEQIGLVRGQDTFIGIFARNRPEVCFLPSWIICEHATYNNRSVLVPIYETLGREACTFIVNQTQLRIIVVDDEHKAKKPPALSSQMK</sequence>
<keyword evidence="2" id="KW-0443">Lipid metabolism</keyword>
<dbReference type="WBParaSite" id="GPUH_0001414901-mRNA-1">
    <property type="protein sequence ID" value="GPUH_0001414901-mRNA-1"/>
    <property type="gene ID" value="GPUH_0001414901"/>
</dbReference>
<dbReference type="InterPro" id="IPR042099">
    <property type="entry name" value="ANL_N_sf"/>
</dbReference>
<dbReference type="PANTHER" id="PTHR43272">
    <property type="entry name" value="LONG-CHAIN-FATTY-ACID--COA LIGASE"/>
    <property type="match status" value="1"/>
</dbReference>
<dbReference type="GO" id="GO:0005783">
    <property type="term" value="C:endoplasmic reticulum"/>
    <property type="evidence" value="ECO:0007669"/>
    <property type="project" value="TreeGrafter"/>
</dbReference>
<dbReference type="Gene3D" id="3.40.50.12780">
    <property type="entry name" value="N-terminal domain of ligase-like"/>
    <property type="match status" value="1"/>
</dbReference>
<reference evidence="8" key="1">
    <citation type="submission" date="2016-06" db="UniProtKB">
        <authorList>
            <consortium name="WormBaseParasite"/>
        </authorList>
    </citation>
    <scope>IDENTIFICATION</scope>
</reference>
<dbReference type="Pfam" id="PF00501">
    <property type="entry name" value="AMP-binding"/>
    <property type="match status" value="1"/>
</dbReference>